<dbReference type="RefSeq" id="WP_344164404.1">
    <property type="nucleotide sequence ID" value="NZ_BAAAPC010000018.1"/>
</dbReference>
<keyword evidence="3" id="KW-1185">Reference proteome</keyword>
<evidence type="ECO:0000313" key="2">
    <source>
        <dbReference type="EMBL" id="GAA2008341.1"/>
    </source>
</evidence>
<comment type="caution">
    <text evidence="2">The sequence shown here is derived from an EMBL/GenBank/DDBJ whole genome shotgun (WGS) entry which is preliminary data.</text>
</comment>
<evidence type="ECO:0000313" key="3">
    <source>
        <dbReference type="Proteomes" id="UP001501585"/>
    </source>
</evidence>
<evidence type="ECO:0000256" key="1">
    <source>
        <dbReference type="SAM" id="MobiDB-lite"/>
    </source>
</evidence>
<name>A0ABP5EZJ2_9ACTN</name>
<protein>
    <recommendedName>
        <fullName evidence="4">Ferritin-like domain-containing protein</fullName>
    </recommendedName>
</protein>
<dbReference type="EMBL" id="BAAAPC010000018">
    <property type="protein sequence ID" value="GAA2008341.1"/>
    <property type="molecule type" value="Genomic_DNA"/>
</dbReference>
<sequence length="170" mass="17680">MGHDAGAVSRRTVVIGAIAGLATIGLSACQGRRWYPSEISPDEFVLRAVITEKERMIARYEATVDAGEGPVDLLRRFLGDHKSHLSALRERLPTQDERGGRPGMSVTSPSPTPGPVARTAVSVAALHVAETSAAGARGRQSAKVADGGLAQLIASIGACELGHAHLLAEA</sequence>
<evidence type="ECO:0008006" key="4">
    <source>
        <dbReference type="Google" id="ProtNLM"/>
    </source>
</evidence>
<gene>
    <name evidence="2" type="ORF">GCM10009799_40010</name>
</gene>
<feature type="compositionally biased region" description="Basic and acidic residues" evidence="1">
    <location>
        <begin position="89"/>
        <end position="100"/>
    </location>
</feature>
<organism evidence="2 3">
    <name type="scientific">Nocardiopsis rhodophaea</name>
    <dbReference type="NCBI Taxonomy" id="280238"/>
    <lineage>
        <taxon>Bacteria</taxon>
        <taxon>Bacillati</taxon>
        <taxon>Actinomycetota</taxon>
        <taxon>Actinomycetes</taxon>
        <taxon>Streptosporangiales</taxon>
        <taxon>Nocardiopsidaceae</taxon>
        <taxon>Nocardiopsis</taxon>
    </lineage>
</organism>
<feature type="region of interest" description="Disordered" evidence="1">
    <location>
        <begin position="89"/>
        <end position="117"/>
    </location>
</feature>
<reference evidence="3" key="1">
    <citation type="journal article" date="2019" name="Int. J. Syst. Evol. Microbiol.">
        <title>The Global Catalogue of Microorganisms (GCM) 10K type strain sequencing project: providing services to taxonomists for standard genome sequencing and annotation.</title>
        <authorList>
            <consortium name="The Broad Institute Genomics Platform"/>
            <consortium name="The Broad Institute Genome Sequencing Center for Infectious Disease"/>
            <person name="Wu L."/>
            <person name="Ma J."/>
        </authorList>
    </citation>
    <scope>NUCLEOTIDE SEQUENCE [LARGE SCALE GENOMIC DNA]</scope>
    <source>
        <strain evidence="3">JCM 15313</strain>
    </source>
</reference>
<dbReference type="Proteomes" id="UP001501585">
    <property type="component" value="Unassembled WGS sequence"/>
</dbReference>
<proteinExistence type="predicted"/>
<accession>A0ABP5EZJ2</accession>